<dbReference type="GO" id="GO:0016616">
    <property type="term" value="F:oxidoreductase activity, acting on the CH-OH group of donors, NAD or NADP as acceptor"/>
    <property type="evidence" value="ECO:0007669"/>
    <property type="project" value="TreeGrafter"/>
</dbReference>
<keyword evidence="2" id="KW-0560">Oxidoreductase</keyword>
<evidence type="ECO:0000313" key="3">
    <source>
        <dbReference type="EMBL" id="AWV98869.1"/>
    </source>
</evidence>
<dbReference type="EMBL" id="CP029480">
    <property type="protein sequence ID" value="AWV98869.1"/>
    <property type="molecule type" value="Genomic_DNA"/>
</dbReference>
<sequence>MSFKNKTLIITGAAQGIGFEIAKQLASKEVNIVFNDMDEDLGLSAQKILQDLGNSRFVPGDAGDLNIIKKLIDTAISEFGSVDFVIANAGITTSCPFLEYTKEKLDQLLHTNIQGTFFIAQQAAKQMLQQNTGGRIIMLSSTTGIQPHDELEAYGMTKAAIAFLAKSLGTKLAPHGITVNAISPGATVTERTVSVEGYEEGWAKLIPTRKVSKTSDIAATALFLLSDGAGQLTGQNLAVDGGWLNVGPMPNAI</sequence>
<name>A0A2Z4GC42_9BACT</name>
<accession>A0A2Z4GC42</accession>
<dbReference type="Proteomes" id="UP000249873">
    <property type="component" value="Chromosome"/>
</dbReference>
<dbReference type="RefSeq" id="WP_111372062.1">
    <property type="nucleotide sequence ID" value="NZ_CP029480.1"/>
</dbReference>
<comment type="similarity">
    <text evidence="1">Belongs to the short-chain dehydrogenases/reductases (SDR) family.</text>
</comment>
<dbReference type="PRINTS" id="PR00081">
    <property type="entry name" value="GDHRDH"/>
</dbReference>
<dbReference type="PANTHER" id="PTHR42760">
    <property type="entry name" value="SHORT-CHAIN DEHYDROGENASES/REDUCTASES FAMILY MEMBER"/>
    <property type="match status" value="1"/>
</dbReference>
<reference evidence="3 4" key="1">
    <citation type="submission" date="2018-05" db="EMBL/GenBank/DDBJ databases">
        <title>Complete genome sequence of Arcticibacterium luteifluviistationis SM1504T, a cytophagaceae bacterium isolated from Arctic surface seawater.</title>
        <authorList>
            <person name="Li Y."/>
            <person name="Qin Q.-L."/>
        </authorList>
    </citation>
    <scope>NUCLEOTIDE SEQUENCE [LARGE SCALE GENOMIC DNA]</scope>
    <source>
        <strain evidence="3 4">SM1504</strain>
    </source>
</reference>
<dbReference type="PANTHER" id="PTHR42760:SF115">
    <property type="entry name" value="3-OXOACYL-[ACYL-CARRIER-PROTEIN] REDUCTASE FABG"/>
    <property type="match status" value="1"/>
</dbReference>
<keyword evidence="4" id="KW-1185">Reference proteome</keyword>
<dbReference type="InterPro" id="IPR036291">
    <property type="entry name" value="NAD(P)-bd_dom_sf"/>
</dbReference>
<dbReference type="KEGG" id="als:DJ013_12080"/>
<dbReference type="PROSITE" id="PS00061">
    <property type="entry name" value="ADH_SHORT"/>
    <property type="match status" value="1"/>
</dbReference>
<dbReference type="Pfam" id="PF13561">
    <property type="entry name" value="adh_short_C2"/>
    <property type="match status" value="1"/>
</dbReference>
<protein>
    <submittedName>
        <fullName evidence="3">Short-chain dehydrogenase</fullName>
    </submittedName>
</protein>
<proteinExistence type="inferred from homology"/>
<dbReference type="InterPro" id="IPR020904">
    <property type="entry name" value="Sc_DH/Rdtase_CS"/>
</dbReference>
<evidence type="ECO:0000256" key="1">
    <source>
        <dbReference type="ARBA" id="ARBA00006484"/>
    </source>
</evidence>
<dbReference type="PRINTS" id="PR00080">
    <property type="entry name" value="SDRFAMILY"/>
</dbReference>
<dbReference type="CDD" id="cd05233">
    <property type="entry name" value="SDR_c"/>
    <property type="match status" value="1"/>
</dbReference>
<dbReference type="OrthoDB" id="9788235at2"/>
<dbReference type="FunFam" id="3.40.50.720:FF:000084">
    <property type="entry name" value="Short-chain dehydrogenase reductase"/>
    <property type="match status" value="1"/>
</dbReference>
<evidence type="ECO:0000256" key="2">
    <source>
        <dbReference type="ARBA" id="ARBA00023002"/>
    </source>
</evidence>
<dbReference type="SUPFAM" id="SSF51735">
    <property type="entry name" value="NAD(P)-binding Rossmann-fold domains"/>
    <property type="match status" value="1"/>
</dbReference>
<gene>
    <name evidence="3" type="ORF">DJ013_12080</name>
</gene>
<dbReference type="InterPro" id="IPR002347">
    <property type="entry name" value="SDR_fam"/>
</dbReference>
<dbReference type="Gene3D" id="3.40.50.720">
    <property type="entry name" value="NAD(P)-binding Rossmann-like Domain"/>
    <property type="match status" value="1"/>
</dbReference>
<dbReference type="AlphaFoldDB" id="A0A2Z4GC42"/>
<evidence type="ECO:0000313" key="4">
    <source>
        <dbReference type="Proteomes" id="UP000249873"/>
    </source>
</evidence>
<organism evidence="3 4">
    <name type="scientific">Arcticibacterium luteifluviistationis</name>
    <dbReference type="NCBI Taxonomy" id="1784714"/>
    <lineage>
        <taxon>Bacteria</taxon>
        <taxon>Pseudomonadati</taxon>
        <taxon>Bacteroidota</taxon>
        <taxon>Cytophagia</taxon>
        <taxon>Cytophagales</taxon>
        <taxon>Leadbetterellaceae</taxon>
        <taxon>Arcticibacterium</taxon>
    </lineage>
</organism>